<reference evidence="2 3" key="1">
    <citation type="journal article" date="2016" name="Front. Microbiol.">
        <title>Genomic Resource of Rice Seed Associated Bacteria.</title>
        <authorList>
            <person name="Midha S."/>
            <person name="Bansal K."/>
            <person name="Sharma S."/>
            <person name="Kumar N."/>
            <person name="Patil P.P."/>
            <person name="Chaudhry V."/>
            <person name="Patil P.B."/>
        </authorList>
    </citation>
    <scope>NUCLEOTIDE SEQUENCE [LARGE SCALE GENOMIC DNA]</scope>
    <source>
        <strain evidence="2 3">NS226</strain>
    </source>
</reference>
<evidence type="ECO:0000313" key="3">
    <source>
        <dbReference type="Proteomes" id="UP000078272"/>
    </source>
</evidence>
<feature type="domain" description="GGDEF" evidence="1">
    <location>
        <begin position="194"/>
        <end position="323"/>
    </location>
</feature>
<dbReference type="Proteomes" id="UP000078272">
    <property type="component" value="Unassembled WGS sequence"/>
</dbReference>
<protein>
    <recommendedName>
        <fullName evidence="1">GGDEF domain-containing protein</fullName>
    </recommendedName>
</protein>
<sequence>MSSKPIAKSPEPDPNGATASMREIARPVSLCERSPHDLTVLNAAFATVKMGVWECSLPDQTLIWSDGVYDLFDLPRGIRPDRRLILQQYEPEARERLIALRAQAIRTGSGFAYDAKIRTGTGAQRWIRITATVEMRDGVPARIFGVKRDVTDELALLERMRHLAEHDEITQLANRHSFNHRLQALCEAAVRCSSRATLLLLDLDGFKLINDRLGHSAGDEVLRIVGQRLADCADGLAFPARIGGDEFALLTDAASAKVETLAIRAISEISRDMRVEGRLAKVGASIGIATRGDGNAIQLYREADAALYQAKNAGRGVYRIFSGVASAR</sequence>
<proteinExistence type="predicted"/>
<dbReference type="InterPro" id="IPR035965">
    <property type="entry name" value="PAS-like_dom_sf"/>
</dbReference>
<dbReference type="OrthoDB" id="315417at2"/>
<dbReference type="NCBIfam" id="TIGR00254">
    <property type="entry name" value="GGDEF"/>
    <property type="match status" value="1"/>
</dbReference>
<dbReference type="SUPFAM" id="SSF55785">
    <property type="entry name" value="PYP-like sensor domain (PAS domain)"/>
    <property type="match status" value="1"/>
</dbReference>
<gene>
    <name evidence="2" type="ORF">NS226_07785</name>
</gene>
<name>A0A175R9L7_9HYPH</name>
<dbReference type="PANTHER" id="PTHR44757">
    <property type="entry name" value="DIGUANYLATE CYCLASE DGCP"/>
    <property type="match status" value="1"/>
</dbReference>
<dbReference type="InterPro" id="IPR029787">
    <property type="entry name" value="Nucleotide_cyclase"/>
</dbReference>
<dbReference type="PROSITE" id="PS50887">
    <property type="entry name" value="GGDEF"/>
    <property type="match status" value="1"/>
</dbReference>
<dbReference type="CDD" id="cd01949">
    <property type="entry name" value="GGDEF"/>
    <property type="match status" value="1"/>
</dbReference>
<dbReference type="Gene3D" id="3.30.450.20">
    <property type="entry name" value="PAS domain"/>
    <property type="match status" value="1"/>
</dbReference>
<dbReference type="SMART" id="SM00086">
    <property type="entry name" value="PAC"/>
    <property type="match status" value="1"/>
</dbReference>
<dbReference type="Gene3D" id="3.30.70.270">
    <property type="match status" value="1"/>
</dbReference>
<dbReference type="Pfam" id="PF08447">
    <property type="entry name" value="PAS_3"/>
    <property type="match status" value="1"/>
</dbReference>
<dbReference type="InterPro" id="IPR001610">
    <property type="entry name" value="PAC"/>
</dbReference>
<dbReference type="Pfam" id="PF00990">
    <property type="entry name" value="GGDEF"/>
    <property type="match status" value="1"/>
</dbReference>
<evidence type="ECO:0000313" key="2">
    <source>
        <dbReference type="EMBL" id="KTQ96468.1"/>
    </source>
</evidence>
<organism evidence="2 3">
    <name type="scientific">Aureimonas ureilytica</name>
    <dbReference type="NCBI Taxonomy" id="401562"/>
    <lineage>
        <taxon>Bacteria</taxon>
        <taxon>Pseudomonadati</taxon>
        <taxon>Pseudomonadota</taxon>
        <taxon>Alphaproteobacteria</taxon>
        <taxon>Hyphomicrobiales</taxon>
        <taxon>Aurantimonadaceae</taxon>
        <taxon>Aureimonas</taxon>
    </lineage>
</organism>
<dbReference type="InterPro" id="IPR043128">
    <property type="entry name" value="Rev_trsase/Diguanyl_cyclase"/>
</dbReference>
<dbReference type="AlphaFoldDB" id="A0A175R9L7"/>
<dbReference type="SMART" id="SM00267">
    <property type="entry name" value="GGDEF"/>
    <property type="match status" value="1"/>
</dbReference>
<dbReference type="PANTHER" id="PTHR44757:SF2">
    <property type="entry name" value="BIOFILM ARCHITECTURE MAINTENANCE PROTEIN MBAA"/>
    <property type="match status" value="1"/>
</dbReference>
<dbReference type="InterPro" id="IPR052155">
    <property type="entry name" value="Biofilm_reg_signaling"/>
</dbReference>
<dbReference type="InterPro" id="IPR013655">
    <property type="entry name" value="PAS_fold_3"/>
</dbReference>
<dbReference type="EMBL" id="LDPZ01000015">
    <property type="protein sequence ID" value="KTQ96468.1"/>
    <property type="molecule type" value="Genomic_DNA"/>
</dbReference>
<dbReference type="STRING" id="401562.NS365_17740"/>
<dbReference type="SUPFAM" id="SSF55073">
    <property type="entry name" value="Nucleotide cyclase"/>
    <property type="match status" value="1"/>
</dbReference>
<dbReference type="InterPro" id="IPR000160">
    <property type="entry name" value="GGDEF_dom"/>
</dbReference>
<comment type="caution">
    <text evidence="2">The sequence shown here is derived from an EMBL/GenBank/DDBJ whole genome shotgun (WGS) entry which is preliminary data.</text>
</comment>
<evidence type="ECO:0000259" key="1">
    <source>
        <dbReference type="PROSITE" id="PS50887"/>
    </source>
</evidence>
<accession>A0A175R9L7</accession>
<dbReference type="PATRIC" id="fig|401562.3.peg.884"/>